<feature type="transmembrane region" description="Helical" evidence="1">
    <location>
        <begin position="186"/>
        <end position="209"/>
    </location>
</feature>
<keyword evidence="1" id="KW-0812">Transmembrane</keyword>
<proteinExistence type="predicted"/>
<organism evidence="2 3">
    <name type="scientific">Heterorhabditis bacteriophora</name>
    <name type="common">Entomopathogenic nematode worm</name>
    <dbReference type="NCBI Taxonomy" id="37862"/>
    <lineage>
        <taxon>Eukaryota</taxon>
        <taxon>Metazoa</taxon>
        <taxon>Ecdysozoa</taxon>
        <taxon>Nematoda</taxon>
        <taxon>Chromadorea</taxon>
        <taxon>Rhabditida</taxon>
        <taxon>Rhabditina</taxon>
        <taxon>Rhabditomorpha</taxon>
        <taxon>Strongyloidea</taxon>
        <taxon>Heterorhabditidae</taxon>
        <taxon>Heterorhabditis</taxon>
    </lineage>
</organism>
<feature type="transmembrane region" description="Helical" evidence="1">
    <location>
        <begin position="125"/>
        <end position="153"/>
    </location>
</feature>
<feature type="transmembrane region" description="Helical" evidence="1">
    <location>
        <begin position="6"/>
        <end position="27"/>
    </location>
</feature>
<sequence length="226" mass="26782">MYLQNHVHSNILLGMFFIYIESILLTFSPDLANNWLFCFVFAFLIIPILNGLMVFCFFAQWMDVNWYYTPIDMFNLVTYLLFCVMTFIYLIFCLIGSCMCCYTISNKKGKCLFTITIQRTMRTFIDMWLLLPYALVPCIMYGPSFGFTSIGFITKHLMKWLMNSGFLEGDHDMTWALDFMSTALNLLPWFVLLFPLVHLYIGIIFYYNYRFKRFSASMTKKNELLI</sequence>
<reference evidence="3" key="1">
    <citation type="submission" date="2016-11" db="UniProtKB">
        <authorList>
            <consortium name="WormBaseParasite"/>
        </authorList>
    </citation>
    <scope>IDENTIFICATION</scope>
</reference>
<evidence type="ECO:0000313" key="3">
    <source>
        <dbReference type="WBParaSite" id="Hba_10153"/>
    </source>
</evidence>
<evidence type="ECO:0000256" key="1">
    <source>
        <dbReference type="SAM" id="Phobius"/>
    </source>
</evidence>
<keyword evidence="2" id="KW-1185">Reference proteome</keyword>
<dbReference type="AlphaFoldDB" id="A0A1I7WYA7"/>
<name>A0A1I7WYA7_HETBA</name>
<dbReference type="WBParaSite" id="Hba_10153">
    <property type="protein sequence ID" value="Hba_10153"/>
    <property type="gene ID" value="Hba_10153"/>
</dbReference>
<dbReference type="Proteomes" id="UP000095283">
    <property type="component" value="Unplaced"/>
</dbReference>
<keyword evidence="1" id="KW-1133">Transmembrane helix</keyword>
<feature type="transmembrane region" description="Helical" evidence="1">
    <location>
        <begin position="76"/>
        <end position="104"/>
    </location>
</feature>
<evidence type="ECO:0000313" key="2">
    <source>
        <dbReference type="Proteomes" id="UP000095283"/>
    </source>
</evidence>
<accession>A0A1I7WYA7</accession>
<feature type="transmembrane region" description="Helical" evidence="1">
    <location>
        <begin position="34"/>
        <end position="61"/>
    </location>
</feature>
<keyword evidence="1" id="KW-0472">Membrane</keyword>
<protein>
    <submittedName>
        <fullName evidence="3">Uncharacterized protein</fullName>
    </submittedName>
</protein>